<accession>A0A0E9S144</accession>
<reference evidence="1" key="2">
    <citation type="journal article" date="2015" name="Fish Shellfish Immunol.">
        <title>Early steps in the European eel (Anguilla anguilla)-Vibrio vulnificus interaction in the gills: Role of the RtxA13 toxin.</title>
        <authorList>
            <person name="Callol A."/>
            <person name="Pajuelo D."/>
            <person name="Ebbesson L."/>
            <person name="Teles M."/>
            <person name="MacKenzie S."/>
            <person name="Amaro C."/>
        </authorList>
    </citation>
    <scope>NUCLEOTIDE SEQUENCE</scope>
</reference>
<sequence>MCTIQKCISKMFQLETTVYSTIYKSEQCQSVNCSHQTEVV</sequence>
<name>A0A0E9S144_ANGAN</name>
<dbReference type="AlphaFoldDB" id="A0A0E9S144"/>
<reference evidence="1" key="1">
    <citation type="submission" date="2014-11" db="EMBL/GenBank/DDBJ databases">
        <authorList>
            <person name="Amaro Gonzalez C."/>
        </authorList>
    </citation>
    <scope>NUCLEOTIDE SEQUENCE</scope>
</reference>
<proteinExistence type="predicted"/>
<dbReference type="EMBL" id="GBXM01074354">
    <property type="protein sequence ID" value="JAH34223.1"/>
    <property type="molecule type" value="Transcribed_RNA"/>
</dbReference>
<evidence type="ECO:0000313" key="1">
    <source>
        <dbReference type="EMBL" id="JAH34223.1"/>
    </source>
</evidence>
<organism evidence="1">
    <name type="scientific">Anguilla anguilla</name>
    <name type="common">European freshwater eel</name>
    <name type="synonym">Muraena anguilla</name>
    <dbReference type="NCBI Taxonomy" id="7936"/>
    <lineage>
        <taxon>Eukaryota</taxon>
        <taxon>Metazoa</taxon>
        <taxon>Chordata</taxon>
        <taxon>Craniata</taxon>
        <taxon>Vertebrata</taxon>
        <taxon>Euteleostomi</taxon>
        <taxon>Actinopterygii</taxon>
        <taxon>Neopterygii</taxon>
        <taxon>Teleostei</taxon>
        <taxon>Anguilliformes</taxon>
        <taxon>Anguillidae</taxon>
        <taxon>Anguilla</taxon>
    </lineage>
</organism>
<protein>
    <submittedName>
        <fullName evidence="1">Uncharacterized protein</fullName>
    </submittedName>
</protein>